<dbReference type="AlphaFoldDB" id="A0A0G1KMV1"/>
<comment type="caution">
    <text evidence="3">The sequence shown here is derived from an EMBL/GenBank/DDBJ whole genome shotgun (WGS) entry which is preliminary data.</text>
</comment>
<proteinExistence type="predicted"/>
<feature type="signal peptide" evidence="2">
    <location>
        <begin position="1"/>
        <end position="28"/>
    </location>
</feature>
<evidence type="ECO:0000256" key="2">
    <source>
        <dbReference type="SAM" id="SignalP"/>
    </source>
</evidence>
<dbReference type="Proteomes" id="UP000034504">
    <property type="component" value="Unassembled WGS sequence"/>
</dbReference>
<name>A0A0G1KMV1_UNCKA</name>
<feature type="transmembrane region" description="Helical" evidence="1">
    <location>
        <begin position="161"/>
        <end position="179"/>
    </location>
</feature>
<protein>
    <submittedName>
        <fullName evidence="3">Uncharacterized protein</fullName>
    </submittedName>
</protein>
<organism evidence="3 4">
    <name type="scientific">candidate division WWE3 bacterium GW2011_GWC2_44_9</name>
    <dbReference type="NCBI Taxonomy" id="1619125"/>
    <lineage>
        <taxon>Bacteria</taxon>
        <taxon>Katanobacteria</taxon>
    </lineage>
</organism>
<keyword evidence="1" id="KW-0472">Membrane</keyword>
<gene>
    <name evidence="3" type="ORF">UW82_C0008G0015</name>
</gene>
<evidence type="ECO:0000313" key="3">
    <source>
        <dbReference type="EMBL" id="KKT84868.1"/>
    </source>
</evidence>
<accession>A0A0G1KMV1</accession>
<reference evidence="3 4" key="1">
    <citation type="journal article" date="2015" name="Nature">
        <title>rRNA introns, odd ribosomes, and small enigmatic genomes across a large radiation of phyla.</title>
        <authorList>
            <person name="Brown C.T."/>
            <person name="Hug L.A."/>
            <person name="Thomas B.C."/>
            <person name="Sharon I."/>
            <person name="Castelle C.J."/>
            <person name="Singh A."/>
            <person name="Wilkins M.J."/>
            <person name="Williams K.H."/>
            <person name="Banfield J.F."/>
        </authorList>
    </citation>
    <scope>NUCLEOTIDE SEQUENCE [LARGE SCALE GENOMIC DNA]</scope>
</reference>
<evidence type="ECO:0000256" key="1">
    <source>
        <dbReference type="SAM" id="Phobius"/>
    </source>
</evidence>
<keyword evidence="1" id="KW-1133">Transmembrane helix</keyword>
<evidence type="ECO:0000313" key="4">
    <source>
        <dbReference type="Proteomes" id="UP000034504"/>
    </source>
</evidence>
<feature type="chain" id="PRO_5002538256" evidence="2">
    <location>
        <begin position="29"/>
        <end position="187"/>
    </location>
</feature>
<sequence>MFDDALRAFFAVVLIALLLYTCASPAAAQPPVQPDGGLHVTEIRAWCAPGVGVGGTVEFVNDGPMPVTQDVKLYLTYHVPGDGTWYPTGDQVVVHVQLGPGESKTVHYEMSSTPQTGANSYRVENDFDTTKSLSWPGCSPNAVTLAGFGAAAEPTLGAGEALLLLVLAVAVVMVIRALLRGAFPRIE</sequence>
<keyword evidence="1" id="KW-0812">Transmembrane</keyword>
<dbReference type="EMBL" id="LCJU01000008">
    <property type="protein sequence ID" value="KKT84868.1"/>
    <property type="molecule type" value="Genomic_DNA"/>
</dbReference>
<keyword evidence="2" id="KW-0732">Signal</keyword>